<dbReference type="GO" id="GO:0009103">
    <property type="term" value="P:lipopolysaccharide biosynthetic process"/>
    <property type="evidence" value="ECO:0007669"/>
    <property type="project" value="TreeGrafter"/>
</dbReference>
<feature type="transmembrane region" description="Helical" evidence="8">
    <location>
        <begin position="340"/>
        <end position="360"/>
    </location>
</feature>
<dbReference type="PROSITE" id="PS01348">
    <property type="entry name" value="MRAY_2"/>
    <property type="match status" value="1"/>
</dbReference>
<feature type="transmembrane region" description="Helical" evidence="8">
    <location>
        <begin position="268"/>
        <end position="287"/>
    </location>
</feature>
<accession>A0A2U2XGQ0</accession>
<dbReference type="PANTHER" id="PTHR22926:SF3">
    <property type="entry name" value="UNDECAPRENYL-PHOSPHATE ALPHA-N-ACETYLGLUCOSAMINYL 1-PHOSPHATE TRANSFERASE"/>
    <property type="match status" value="1"/>
</dbReference>
<comment type="cofactor">
    <cofactor evidence="7">
        <name>Mg(2+)</name>
        <dbReference type="ChEBI" id="CHEBI:18420"/>
    </cofactor>
</comment>
<evidence type="ECO:0000256" key="6">
    <source>
        <dbReference type="ARBA" id="ARBA00023136"/>
    </source>
</evidence>
<dbReference type="AlphaFoldDB" id="A0A2U2XGQ0"/>
<evidence type="ECO:0000313" key="10">
    <source>
        <dbReference type="Proteomes" id="UP000245370"/>
    </source>
</evidence>
<reference evidence="9 10" key="1">
    <citation type="submission" date="2018-05" db="EMBL/GenBank/DDBJ databases">
        <title>Brumimicrobium oceani sp. nov., isolated from coastal sediment.</title>
        <authorList>
            <person name="Kou Y."/>
        </authorList>
    </citation>
    <scope>NUCLEOTIDE SEQUENCE [LARGE SCALE GENOMIC DNA]</scope>
    <source>
        <strain evidence="9 10">C305</strain>
    </source>
</reference>
<name>A0A2U2XGQ0_9FLAO</name>
<evidence type="ECO:0000256" key="8">
    <source>
        <dbReference type="SAM" id="Phobius"/>
    </source>
</evidence>
<dbReference type="PANTHER" id="PTHR22926">
    <property type="entry name" value="PHOSPHO-N-ACETYLMURAMOYL-PENTAPEPTIDE-TRANSFERASE"/>
    <property type="match status" value="1"/>
</dbReference>
<gene>
    <name evidence="9" type="ORF">DIT68_01580</name>
</gene>
<dbReference type="CDD" id="cd06853">
    <property type="entry name" value="GT_WecA_like"/>
    <property type="match status" value="1"/>
</dbReference>
<feature type="transmembrane region" description="Helical" evidence="8">
    <location>
        <begin position="149"/>
        <end position="168"/>
    </location>
</feature>
<evidence type="ECO:0000256" key="5">
    <source>
        <dbReference type="ARBA" id="ARBA00022989"/>
    </source>
</evidence>
<dbReference type="InterPro" id="IPR000715">
    <property type="entry name" value="Glycosyl_transferase_4"/>
</dbReference>
<feature type="binding site" evidence="7">
    <location>
        <position position="167"/>
    </location>
    <ligand>
        <name>Mg(2+)</name>
        <dbReference type="ChEBI" id="CHEBI:18420"/>
    </ligand>
</feature>
<dbReference type="GO" id="GO:0044038">
    <property type="term" value="P:cell wall macromolecule biosynthetic process"/>
    <property type="evidence" value="ECO:0007669"/>
    <property type="project" value="TreeGrafter"/>
</dbReference>
<comment type="caution">
    <text evidence="9">The sequence shown here is derived from an EMBL/GenBank/DDBJ whole genome shotgun (WGS) entry which is preliminary data.</text>
</comment>
<dbReference type="Pfam" id="PF00953">
    <property type="entry name" value="Glycos_transf_4"/>
    <property type="match status" value="1"/>
</dbReference>
<evidence type="ECO:0000256" key="2">
    <source>
        <dbReference type="ARBA" id="ARBA00022475"/>
    </source>
</evidence>
<evidence type="ECO:0000256" key="1">
    <source>
        <dbReference type="ARBA" id="ARBA00004651"/>
    </source>
</evidence>
<keyword evidence="4 8" id="KW-0812">Transmembrane</keyword>
<keyword evidence="3 9" id="KW-0808">Transferase</keyword>
<keyword evidence="7" id="KW-0460">Magnesium</keyword>
<keyword evidence="2" id="KW-1003">Cell membrane</keyword>
<dbReference type="InterPro" id="IPR018480">
    <property type="entry name" value="PNAcMuramoyl-5peptid_Trfase_CS"/>
</dbReference>
<keyword evidence="5 8" id="KW-1133">Transmembrane helix</keyword>
<dbReference type="GO" id="GO:0071555">
    <property type="term" value="P:cell wall organization"/>
    <property type="evidence" value="ECO:0007669"/>
    <property type="project" value="TreeGrafter"/>
</dbReference>
<feature type="transmembrane region" description="Helical" evidence="8">
    <location>
        <begin position="315"/>
        <end position="334"/>
    </location>
</feature>
<sequence>MNFFIYTALLFIFSFIVCNYLTPKIRTLMLSKNLAAEPDNRSSHEVPTPNLGGIAFFVVLMLSFYFIASTEYFGVDVVKDVYDPSNIIISLLPGLTILFIVGLKDDILVIAPLSKLMAQTLAAVLFVYHYGKSINTLYGFMGIEDLNPILAGAIAVFILVAVINALNLIDGIDGLAASVSIIMFAAFGMAFYVINHIFLFSVSVVMIGTLMAYLRFNLSSTQKIFMGDTGSMILGFMLGVMAISFLALDPKDIARLPIRGENLPIVTGAILIIPFFDTVRVFLVRIVKKKNPFKPDRSHIHHIIIDKFKISHRRASFVLGVSNFLVIILISFLAVTTSNWLLLTLFICLLILLSLFFFIINKSSWFLKVKVRNMKKQKAAERRRSGA</sequence>
<proteinExistence type="predicted"/>
<comment type="subcellular location">
    <subcellularLocation>
        <location evidence="1">Cell membrane</location>
        <topology evidence="1">Multi-pass membrane protein</topology>
    </subcellularLocation>
</comment>
<keyword evidence="7" id="KW-0479">Metal-binding</keyword>
<feature type="transmembrane region" description="Helical" evidence="8">
    <location>
        <begin position="175"/>
        <end position="194"/>
    </location>
</feature>
<evidence type="ECO:0000256" key="7">
    <source>
        <dbReference type="PIRSR" id="PIRSR600715-1"/>
    </source>
</evidence>
<evidence type="ECO:0000256" key="3">
    <source>
        <dbReference type="ARBA" id="ARBA00022679"/>
    </source>
</evidence>
<dbReference type="RefSeq" id="WP_109358054.1">
    <property type="nucleotide sequence ID" value="NZ_QFRJ01000001.1"/>
</dbReference>
<keyword evidence="10" id="KW-1185">Reference proteome</keyword>
<feature type="binding site" evidence="7">
    <location>
        <position position="228"/>
    </location>
    <ligand>
        <name>Mg(2+)</name>
        <dbReference type="ChEBI" id="CHEBI:18420"/>
    </ligand>
</feature>
<dbReference type="GO" id="GO:0005886">
    <property type="term" value="C:plasma membrane"/>
    <property type="evidence" value="ECO:0007669"/>
    <property type="project" value="UniProtKB-SubCell"/>
</dbReference>
<dbReference type="EMBL" id="QFRJ01000001">
    <property type="protein sequence ID" value="PWH86976.1"/>
    <property type="molecule type" value="Genomic_DNA"/>
</dbReference>
<feature type="transmembrane region" description="Helical" evidence="8">
    <location>
        <begin position="6"/>
        <end position="22"/>
    </location>
</feature>
<dbReference type="GO" id="GO:0046872">
    <property type="term" value="F:metal ion binding"/>
    <property type="evidence" value="ECO:0007669"/>
    <property type="project" value="UniProtKB-KW"/>
</dbReference>
<dbReference type="GO" id="GO:0016780">
    <property type="term" value="F:phosphotransferase activity, for other substituted phosphate groups"/>
    <property type="evidence" value="ECO:0007669"/>
    <property type="project" value="InterPro"/>
</dbReference>
<protein>
    <submittedName>
        <fullName evidence="9">Undecaprenyl-phosphate alpha-N-acetylglucosaminyl 1-phosphate transferase</fullName>
    </submittedName>
</protein>
<feature type="transmembrane region" description="Helical" evidence="8">
    <location>
        <begin position="230"/>
        <end position="248"/>
    </location>
</feature>
<dbReference type="Proteomes" id="UP000245370">
    <property type="component" value="Unassembled WGS sequence"/>
</dbReference>
<feature type="transmembrane region" description="Helical" evidence="8">
    <location>
        <begin position="50"/>
        <end position="67"/>
    </location>
</feature>
<reference evidence="9 10" key="2">
    <citation type="submission" date="2018-05" db="EMBL/GenBank/DDBJ databases">
        <authorList>
            <person name="Lanie J.A."/>
            <person name="Ng W.-L."/>
            <person name="Kazmierczak K.M."/>
            <person name="Andrzejewski T.M."/>
            <person name="Davidsen T.M."/>
            <person name="Wayne K.J."/>
            <person name="Tettelin H."/>
            <person name="Glass J.I."/>
            <person name="Rusch D."/>
            <person name="Podicherti R."/>
            <person name="Tsui H.-C.T."/>
            <person name="Winkler M.E."/>
        </authorList>
    </citation>
    <scope>NUCLEOTIDE SEQUENCE [LARGE SCALE GENOMIC DNA]</scope>
    <source>
        <strain evidence="9 10">C305</strain>
    </source>
</reference>
<feature type="transmembrane region" description="Helical" evidence="8">
    <location>
        <begin position="110"/>
        <end position="129"/>
    </location>
</feature>
<evidence type="ECO:0000256" key="4">
    <source>
        <dbReference type="ARBA" id="ARBA00022692"/>
    </source>
</evidence>
<evidence type="ECO:0000313" key="9">
    <source>
        <dbReference type="EMBL" id="PWH86976.1"/>
    </source>
</evidence>
<feature type="transmembrane region" description="Helical" evidence="8">
    <location>
        <begin position="200"/>
        <end position="218"/>
    </location>
</feature>
<keyword evidence="6 8" id="KW-0472">Membrane</keyword>
<feature type="transmembrane region" description="Helical" evidence="8">
    <location>
        <begin position="87"/>
        <end position="103"/>
    </location>
</feature>
<dbReference type="OrthoDB" id="9783652at2"/>
<organism evidence="9 10">
    <name type="scientific">Brumimicrobium oceani</name>
    <dbReference type="NCBI Taxonomy" id="2100725"/>
    <lineage>
        <taxon>Bacteria</taxon>
        <taxon>Pseudomonadati</taxon>
        <taxon>Bacteroidota</taxon>
        <taxon>Flavobacteriia</taxon>
        <taxon>Flavobacteriales</taxon>
        <taxon>Crocinitomicaceae</taxon>
        <taxon>Brumimicrobium</taxon>
    </lineage>
</organism>